<organism evidence="1 2">
    <name type="scientific">Heterorhabditis bacteriophora</name>
    <name type="common">Entomopathogenic nematode worm</name>
    <dbReference type="NCBI Taxonomy" id="37862"/>
    <lineage>
        <taxon>Eukaryota</taxon>
        <taxon>Metazoa</taxon>
        <taxon>Ecdysozoa</taxon>
        <taxon>Nematoda</taxon>
        <taxon>Chromadorea</taxon>
        <taxon>Rhabditida</taxon>
        <taxon>Rhabditina</taxon>
        <taxon>Rhabditomorpha</taxon>
        <taxon>Strongyloidea</taxon>
        <taxon>Heterorhabditidae</taxon>
        <taxon>Heterorhabditis</taxon>
    </lineage>
</organism>
<keyword evidence="1" id="KW-1185">Reference proteome</keyword>
<evidence type="ECO:0000313" key="1">
    <source>
        <dbReference type="Proteomes" id="UP000095283"/>
    </source>
</evidence>
<evidence type="ECO:0000313" key="2">
    <source>
        <dbReference type="WBParaSite" id="Hba_07315"/>
    </source>
</evidence>
<proteinExistence type="predicted"/>
<dbReference type="Proteomes" id="UP000095283">
    <property type="component" value="Unplaced"/>
</dbReference>
<sequence length="43" mass="4578">MDAIVSTEHEEDIFTDLTEDTCASLSHNIAITETALLGKATVA</sequence>
<accession>A0A1I7WQ98</accession>
<protein>
    <submittedName>
        <fullName evidence="2">Transposase</fullName>
    </submittedName>
</protein>
<dbReference type="WBParaSite" id="Hba_07315">
    <property type="protein sequence ID" value="Hba_07315"/>
    <property type="gene ID" value="Hba_07315"/>
</dbReference>
<dbReference type="AlphaFoldDB" id="A0A1I7WQ98"/>
<reference evidence="2" key="1">
    <citation type="submission" date="2016-11" db="UniProtKB">
        <authorList>
            <consortium name="WormBaseParasite"/>
        </authorList>
    </citation>
    <scope>IDENTIFICATION</scope>
</reference>
<name>A0A1I7WQ98_HETBA</name>